<dbReference type="Gene3D" id="3.40.50.300">
    <property type="entry name" value="P-loop containing nucleotide triphosphate hydrolases"/>
    <property type="match status" value="2"/>
</dbReference>
<evidence type="ECO:0008006" key="15">
    <source>
        <dbReference type="Google" id="ProtNLM"/>
    </source>
</evidence>
<feature type="compositionally biased region" description="Low complexity" evidence="9">
    <location>
        <begin position="427"/>
        <end position="443"/>
    </location>
</feature>
<keyword evidence="6" id="KW-0067">ATP-binding</keyword>
<reference evidence="12 14" key="2">
    <citation type="journal article" date="2013" name="Nature">
        <title>Insights into bilaterian evolution from three spiralian genomes.</title>
        <authorList>
            <person name="Simakov O."/>
            <person name="Marletaz F."/>
            <person name="Cho S.J."/>
            <person name="Edsinger-Gonzales E."/>
            <person name="Havlak P."/>
            <person name="Hellsten U."/>
            <person name="Kuo D.H."/>
            <person name="Larsson T."/>
            <person name="Lv J."/>
            <person name="Arendt D."/>
            <person name="Savage R."/>
            <person name="Osoegawa K."/>
            <person name="de Jong P."/>
            <person name="Grimwood J."/>
            <person name="Chapman J.A."/>
            <person name="Shapiro H."/>
            <person name="Aerts A."/>
            <person name="Otillar R.P."/>
            <person name="Terry A.Y."/>
            <person name="Boore J.L."/>
            <person name="Grigoriev I.V."/>
            <person name="Lindberg D.R."/>
            <person name="Seaver E.C."/>
            <person name="Weisblat D.A."/>
            <person name="Putnam N.H."/>
            <person name="Rokhsar D.S."/>
        </authorList>
    </citation>
    <scope>NUCLEOTIDE SEQUENCE</scope>
    <source>
        <strain evidence="12 14">I ESC-2004</strain>
    </source>
</reference>
<dbReference type="CDD" id="cd18793">
    <property type="entry name" value="SF2_C_SNF"/>
    <property type="match status" value="1"/>
</dbReference>
<keyword evidence="5" id="KW-0347">Helicase</keyword>
<feature type="compositionally biased region" description="Acidic residues" evidence="9">
    <location>
        <begin position="406"/>
        <end position="415"/>
    </location>
</feature>
<dbReference type="InterPro" id="IPR049730">
    <property type="entry name" value="SNF2/RAD54-like_C"/>
</dbReference>
<dbReference type="HOGENOM" id="CLU_000315_11_3_1"/>
<feature type="compositionally biased region" description="Polar residues" evidence="9">
    <location>
        <begin position="444"/>
        <end position="458"/>
    </location>
</feature>
<feature type="region of interest" description="Disordered" evidence="9">
    <location>
        <begin position="1"/>
        <end position="31"/>
    </location>
</feature>
<dbReference type="Proteomes" id="UP000014760">
    <property type="component" value="Unassembled WGS sequence"/>
</dbReference>
<evidence type="ECO:0000313" key="13">
    <source>
        <dbReference type="EnsemblMetazoa" id="CapteP140905"/>
    </source>
</evidence>
<dbReference type="SMART" id="SM00490">
    <property type="entry name" value="HELICc"/>
    <property type="match status" value="1"/>
</dbReference>
<dbReference type="CDD" id="cd18069">
    <property type="entry name" value="DEXHc_ARIP4"/>
    <property type="match status" value="1"/>
</dbReference>
<feature type="domain" description="Helicase C-terminal" evidence="11">
    <location>
        <begin position="500"/>
        <end position="663"/>
    </location>
</feature>
<dbReference type="GO" id="GO:0005524">
    <property type="term" value="F:ATP binding"/>
    <property type="evidence" value="ECO:0007669"/>
    <property type="project" value="UniProtKB-KW"/>
</dbReference>
<comment type="subcellular location">
    <subcellularLocation>
        <location evidence="1">Nucleus</location>
    </subcellularLocation>
</comment>
<feature type="compositionally biased region" description="Acidic residues" evidence="9">
    <location>
        <begin position="1"/>
        <end position="14"/>
    </location>
</feature>
<dbReference type="PROSITE" id="PS51194">
    <property type="entry name" value="HELICASE_CTER"/>
    <property type="match status" value="1"/>
</dbReference>
<dbReference type="InterPro" id="IPR000330">
    <property type="entry name" value="SNF2_N"/>
</dbReference>
<dbReference type="InterPro" id="IPR027417">
    <property type="entry name" value="P-loop_NTPase"/>
</dbReference>
<evidence type="ECO:0000256" key="9">
    <source>
        <dbReference type="SAM" id="MobiDB-lite"/>
    </source>
</evidence>
<dbReference type="InterPro" id="IPR044574">
    <property type="entry name" value="ARIP4-like"/>
</dbReference>
<evidence type="ECO:0000256" key="7">
    <source>
        <dbReference type="ARBA" id="ARBA00023125"/>
    </source>
</evidence>
<dbReference type="OrthoDB" id="2020972at2759"/>
<evidence type="ECO:0000256" key="8">
    <source>
        <dbReference type="ARBA" id="ARBA00023242"/>
    </source>
</evidence>
<dbReference type="STRING" id="283909.R7V9S5"/>
<feature type="domain" description="Helicase ATP-binding" evidence="10">
    <location>
        <begin position="78"/>
        <end position="277"/>
    </location>
</feature>
<dbReference type="SUPFAM" id="SSF52540">
    <property type="entry name" value="P-loop containing nucleoside triphosphate hydrolases"/>
    <property type="match status" value="2"/>
</dbReference>
<evidence type="ECO:0000256" key="6">
    <source>
        <dbReference type="ARBA" id="ARBA00022840"/>
    </source>
</evidence>
<feature type="region of interest" description="Disordered" evidence="9">
    <location>
        <begin position="406"/>
        <end position="467"/>
    </location>
</feature>
<keyword evidence="7" id="KW-0238">DNA-binding</keyword>
<reference evidence="14" key="1">
    <citation type="submission" date="2012-12" db="EMBL/GenBank/DDBJ databases">
        <authorList>
            <person name="Hellsten U."/>
            <person name="Grimwood J."/>
            <person name="Chapman J.A."/>
            <person name="Shapiro H."/>
            <person name="Aerts A."/>
            <person name="Otillar R.P."/>
            <person name="Terry A.Y."/>
            <person name="Boore J.L."/>
            <person name="Simakov O."/>
            <person name="Marletaz F."/>
            <person name="Cho S.-J."/>
            <person name="Edsinger-Gonzales E."/>
            <person name="Havlak P."/>
            <person name="Kuo D.-H."/>
            <person name="Larsson T."/>
            <person name="Lv J."/>
            <person name="Arendt D."/>
            <person name="Savage R."/>
            <person name="Osoegawa K."/>
            <person name="de Jong P."/>
            <person name="Lindberg D.R."/>
            <person name="Seaver E.C."/>
            <person name="Weisblat D.A."/>
            <person name="Putnam N.H."/>
            <person name="Grigoriev I.V."/>
            <person name="Rokhsar D.S."/>
        </authorList>
    </citation>
    <scope>NUCLEOTIDE SEQUENCE</scope>
    <source>
        <strain evidence="14">I ESC-2004</strain>
    </source>
</reference>
<dbReference type="EMBL" id="AMQN01005384">
    <property type="status" value="NOT_ANNOTATED_CDS"/>
    <property type="molecule type" value="Genomic_DNA"/>
</dbReference>
<dbReference type="EMBL" id="KB295903">
    <property type="protein sequence ID" value="ELU12495.1"/>
    <property type="molecule type" value="Genomic_DNA"/>
</dbReference>
<keyword evidence="4" id="KW-0378">Hydrolase</keyword>
<evidence type="ECO:0000313" key="12">
    <source>
        <dbReference type="EMBL" id="ELU12495.1"/>
    </source>
</evidence>
<evidence type="ECO:0000256" key="5">
    <source>
        <dbReference type="ARBA" id="ARBA00022806"/>
    </source>
</evidence>
<dbReference type="Gene3D" id="1.20.120.850">
    <property type="entry name" value="SWI2/SNF2 ATPases, N-terminal domain"/>
    <property type="match status" value="1"/>
</dbReference>
<dbReference type="AlphaFoldDB" id="R7V9S5"/>
<dbReference type="SMART" id="SM00487">
    <property type="entry name" value="DEXDc"/>
    <property type="match status" value="1"/>
</dbReference>
<keyword evidence="8" id="KW-0539">Nucleus</keyword>
<evidence type="ECO:0000313" key="14">
    <source>
        <dbReference type="Proteomes" id="UP000014760"/>
    </source>
</evidence>
<evidence type="ECO:0000256" key="1">
    <source>
        <dbReference type="ARBA" id="ARBA00004123"/>
    </source>
</evidence>
<accession>R7V9S5</accession>
<dbReference type="PANTHER" id="PTHR45797">
    <property type="entry name" value="RAD54-LIKE"/>
    <property type="match status" value="1"/>
</dbReference>
<comment type="similarity">
    <text evidence="2">Belongs to the SNF2/RAD54 helicase family.</text>
</comment>
<dbReference type="EnsemblMetazoa" id="CapteT140905">
    <property type="protein sequence ID" value="CapteP140905"/>
    <property type="gene ID" value="CapteG140905"/>
</dbReference>
<dbReference type="InterPro" id="IPR044573">
    <property type="entry name" value="ARIP4_DEXHc"/>
</dbReference>
<gene>
    <name evidence="12" type="ORF">CAPTEDRAFT_140905</name>
</gene>
<keyword evidence="14" id="KW-1185">Reference proteome</keyword>
<dbReference type="GO" id="GO:0016887">
    <property type="term" value="F:ATP hydrolysis activity"/>
    <property type="evidence" value="ECO:0007669"/>
    <property type="project" value="InterPro"/>
</dbReference>
<dbReference type="Pfam" id="PF00176">
    <property type="entry name" value="SNF2-rel_dom"/>
    <property type="match status" value="1"/>
</dbReference>
<dbReference type="GO" id="GO:0003677">
    <property type="term" value="F:DNA binding"/>
    <property type="evidence" value="ECO:0007669"/>
    <property type="project" value="UniProtKB-KW"/>
</dbReference>
<evidence type="ECO:0000259" key="11">
    <source>
        <dbReference type="PROSITE" id="PS51194"/>
    </source>
</evidence>
<sequence length="767" mass="87145">MQPDEASDEEEEDPNSSGSHTNDAFNQPDAQGRVQVNVAHPAEEPDIFLAPQLARAVKPHQVGGIRFLYDNLVESQDRFSNSNGFGCILAHSMGLGKTLQLISFMDVFLRNTDAKTVLCIVPVNTLQNWVSEFNMWLPTAQDLREKFSADVAPDIQTREFGLYVLNDNLKSNTARAGVVSNWRRQGGVLLMGYEMYRLLTSKKDRNKELLKELHEALMRPGPDLVVCDEGHRIKNSHASISQALKNIRTKRRVVLTGYPLQNNLLEYWCMVDFVRPNYLGSKTEFCNMFERPIMNGQCVDSTPQDARLMRFRAHVLHSLLEGFVQRRGHAVLQLALPTKEEYVLLVRMSPIQRTLYSKFMVSMTETGLQNWASNNPLKAFSVCCKIWNHPDVLHRIVEQRKVDDNDLDLEGPMEGEEGKGKKGRGGKAAAKRQGSAAQSAASSPLPSETSRPPSSVPDTDTPVPSLMNDKKDQMITFEWAEELLRGYQEGLLEHGGKLVLLMDLIHQTITNGDKLLIFSQSLFTLNLIEDFLGREYIPGTQERWFKNRSYFRLDGSTSGLDREKLINQFNAEDNNQVHLFLLSTRAGCLGINLIGANRVVIFDASWNPCHDCQAVCRVYRYGQCKPCYVYRLVTDNTLEKKIYDRQINKQGMSDRVVDELNPQHMIRKQADALLEYEDKDMPTVDANCADMTNDTVLGNVLRRHHGWLTKNPFTHESLLIDRKDQKLTKSEKRLAKQGYEMEKKMNVSYSRPSYAAFYPKASGANVR</sequence>
<dbReference type="GO" id="GO:0005634">
    <property type="term" value="C:nucleus"/>
    <property type="evidence" value="ECO:0007669"/>
    <property type="project" value="UniProtKB-SubCell"/>
</dbReference>
<dbReference type="Pfam" id="PF00271">
    <property type="entry name" value="Helicase_C"/>
    <property type="match status" value="1"/>
</dbReference>
<keyword evidence="3" id="KW-0547">Nucleotide-binding</keyword>
<evidence type="ECO:0000256" key="3">
    <source>
        <dbReference type="ARBA" id="ARBA00022741"/>
    </source>
</evidence>
<dbReference type="InterPro" id="IPR001650">
    <property type="entry name" value="Helicase_C-like"/>
</dbReference>
<evidence type="ECO:0000256" key="2">
    <source>
        <dbReference type="ARBA" id="ARBA00007025"/>
    </source>
</evidence>
<dbReference type="Gene3D" id="3.40.50.10810">
    <property type="entry name" value="Tandem AAA-ATPase domain"/>
    <property type="match status" value="1"/>
</dbReference>
<dbReference type="InterPro" id="IPR038718">
    <property type="entry name" value="SNF2-like_sf"/>
</dbReference>
<feature type="compositionally biased region" description="Polar residues" evidence="9">
    <location>
        <begin position="15"/>
        <end position="29"/>
    </location>
</feature>
<evidence type="ECO:0000256" key="4">
    <source>
        <dbReference type="ARBA" id="ARBA00022801"/>
    </source>
</evidence>
<protein>
    <recommendedName>
        <fullName evidence="15">Helicase ATP-binding domain-containing protein</fullName>
    </recommendedName>
</protein>
<dbReference type="OMA" id="CATERDA"/>
<evidence type="ECO:0000259" key="10">
    <source>
        <dbReference type="PROSITE" id="PS51192"/>
    </source>
</evidence>
<organism evidence="12">
    <name type="scientific">Capitella teleta</name>
    <name type="common">Polychaete worm</name>
    <dbReference type="NCBI Taxonomy" id="283909"/>
    <lineage>
        <taxon>Eukaryota</taxon>
        <taxon>Metazoa</taxon>
        <taxon>Spiralia</taxon>
        <taxon>Lophotrochozoa</taxon>
        <taxon>Annelida</taxon>
        <taxon>Polychaeta</taxon>
        <taxon>Sedentaria</taxon>
        <taxon>Scolecida</taxon>
        <taxon>Capitellidae</taxon>
        <taxon>Capitella</taxon>
    </lineage>
</organism>
<dbReference type="PROSITE" id="PS51192">
    <property type="entry name" value="HELICASE_ATP_BIND_1"/>
    <property type="match status" value="1"/>
</dbReference>
<proteinExistence type="inferred from homology"/>
<reference evidence="13" key="3">
    <citation type="submission" date="2015-06" db="UniProtKB">
        <authorList>
            <consortium name="EnsemblMetazoa"/>
        </authorList>
    </citation>
    <scope>IDENTIFICATION</scope>
</reference>
<dbReference type="GO" id="GO:0004386">
    <property type="term" value="F:helicase activity"/>
    <property type="evidence" value="ECO:0007669"/>
    <property type="project" value="UniProtKB-KW"/>
</dbReference>
<dbReference type="FunCoup" id="R7V9S5">
    <property type="interactions" value="1468"/>
</dbReference>
<name>R7V9S5_CAPTE</name>
<dbReference type="InterPro" id="IPR014001">
    <property type="entry name" value="Helicase_ATP-bd"/>
</dbReference>
<dbReference type="PANTHER" id="PTHR45797:SF1">
    <property type="entry name" value="HELICASE ARIP4"/>
    <property type="match status" value="1"/>
</dbReference>